<dbReference type="CDD" id="cd06433">
    <property type="entry name" value="GT_2_WfgS_like"/>
    <property type="match status" value="1"/>
</dbReference>
<evidence type="ECO:0000259" key="1">
    <source>
        <dbReference type="Pfam" id="PF00535"/>
    </source>
</evidence>
<proteinExistence type="predicted"/>
<dbReference type="InterPro" id="IPR001173">
    <property type="entry name" value="Glyco_trans_2-like"/>
</dbReference>
<dbReference type="PANTHER" id="PTHR22916">
    <property type="entry name" value="GLYCOSYLTRANSFERASE"/>
    <property type="match status" value="1"/>
</dbReference>
<dbReference type="AlphaFoldDB" id="A0A414KRC4"/>
<dbReference type="EMBL" id="WCLP01000080">
    <property type="protein sequence ID" value="KAB5278743.1"/>
    <property type="molecule type" value="Genomic_DNA"/>
</dbReference>
<feature type="domain" description="Glycosyltransferase 2-like" evidence="1">
    <location>
        <begin position="7"/>
        <end position="136"/>
    </location>
</feature>
<name>A0A414KRC4_BACSE</name>
<comment type="caution">
    <text evidence="2">The sequence shown here is derived from an EMBL/GenBank/DDBJ whole genome shotgun (WGS) entry which is preliminary data.</text>
</comment>
<dbReference type="Pfam" id="PF00535">
    <property type="entry name" value="Glycos_transf_2"/>
    <property type="match status" value="1"/>
</dbReference>
<accession>A0A414KRC4</accession>
<evidence type="ECO:0000313" key="3">
    <source>
        <dbReference type="Proteomes" id="UP000440773"/>
    </source>
</evidence>
<dbReference type="GO" id="GO:0016758">
    <property type="term" value="F:hexosyltransferase activity"/>
    <property type="evidence" value="ECO:0007669"/>
    <property type="project" value="UniProtKB-ARBA"/>
</dbReference>
<dbReference type="Gene3D" id="3.90.550.10">
    <property type="entry name" value="Spore Coat Polysaccharide Biosynthesis Protein SpsA, Chain A"/>
    <property type="match status" value="1"/>
</dbReference>
<organism evidence="2 3">
    <name type="scientific">Bacteroides stercoris</name>
    <dbReference type="NCBI Taxonomy" id="46506"/>
    <lineage>
        <taxon>Bacteria</taxon>
        <taxon>Pseudomonadati</taxon>
        <taxon>Bacteroidota</taxon>
        <taxon>Bacteroidia</taxon>
        <taxon>Bacteroidales</taxon>
        <taxon>Bacteroidaceae</taxon>
        <taxon>Bacteroides</taxon>
    </lineage>
</organism>
<gene>
    <name evidence="2" type="ORF">F9962_17760</name>
</gene>
<protein>
    <submittedName>
        <fullName evidence="2">Glycosyltransferase</fullName>
    </submittedName>
</protein>
<keyword evidence="2" id="KW-0808">Transferase</keyword>
<dbReference type="SUPFAM" id="SSF53448">
    <property type="entry name" value="Nucleotide-diphospho-sugar transferases"/>
    <property type="match status" value="1"/>
</dbReference>
<dbReference type="PANTHER" id="PTHR22916:SF67">
    <property type="entry name" value="COLANIC ACID BIOSYNTHESIS GLYCOSYL TRANSFERASE WCAE-RELATED"/>
    <property type="match status" value="1"/>
</dbReference>
<reference evidence="2 3" key="1">
    <citation type="journal article" date="2019" name="Nat. Med.">
        <title>A library of human gut bacterial isolates paired with longitudinal multiomics data enables mechanistic microbiome research.</title>
        <authorList>
            <person name="Poyet M."/>
            <person name="Groussin M."/>
            <person name="Gibbons S.M."/>
            <person name="Avila-Pacheco J."/>
            <person name="Jiang X."/>
            <person name="Kearney S.M."/>
            <person name="Perrotta A.R."/>
            <person name="Berdy B."/>
            <person name="Zhao S."/>
            <person name="Lieberman T.D."/>
            <person name="Swanson P.K."/>
            <person name="Smith M."/>
            <person name="Roesemann S."/>
            <person name="Alexander J.E."/>
            <person name="Rich S.A."/>
            <person name="Livny J."/>
            <person name="Vlamakis H."/>
            <person name="Clish C."/>
            <person name="Bullock K."/>
            <person name="Deik A."/>
            <person name="Scott J."/>
            <person name="Pierce K.A."/>
            <person name="Xavier R.J."/>
            <person name="Alm E.J."/>
        </authorList>
    </citation>
    <scope>NUCLEOTIDE SEQUENCE [LARGE SCALE GENOMIC DNA]</scope>
    <source>
        <strain evidence="2 3">BIOML-A17</strain>
    </source>
</reference>
<dbReference type="InterPro" id="IPR029044">
    <property type="entry name" value="Nucleotide-diphossugar_trans"/>
</dbReference>
<dbReference type="RefSeq" id="WP_117986208.1">
    <property type="nucleotide sequence ID" value="NZ_JAQDRC010000072.1"/>
</dbReference>
<sequence length="271" mass="31600">MEEVKISVITVCYNAVDTLEKTIQSVLEQTYHNIEYIIIDGGSTDGTVEIIHRYVDYLAYWVSEPDRGIYDAMNKGIERATGEWVNFMNAGDYFYNYDVISNVFKVLQKADVMTGISFMDYPKKKRLWFPPQELSFLNLYNGTLSHQASFIRSSLLKKIGYDEKYKIVSDWKFYLQVLILSDASYIPLNLIVSRHDNAGVSSNIEEREKERENILNNLFPARILNDYKSFSKQGLIKKTIIYLFNHCNWLKRCAMVVLFAQDKRKLSRLAK</sequence>
<evidence type="ECO:0000313" key="2">
    <source>
        <dbReference type="EMBL" id="KAB5278743.1"/>
    </source>
</evidence>
<dbReference type="Proteomes" id="UP000440773">
    <property type="component" value="Unassembled WGS sequence"/>
</dbReference>